<gene>
    <name evidence="3" type="ORF">LTR24_002396</name>
</gene>
<dbReference type="PROSITE" id="PS50097">
    <property type="entry name" value="BTB"/>
    <property type="match status" value="1"/>
</dbReference>
<dbReference type="SMART" id="SM00225">
    <property type="entry name" value="BTB"/>
    <property type="match status" value="1"/>
</dbReference>
<dbReference type="Proteomes" id="UP001345013">
    <property type="component" value="Unassembled WGS sequence"/>
</dbReference>
<accession>A0ABR0KHU4</accession>
<comment type="caution">
    <text evidence="3">The sequence shown here is derived from an EMBL/GenBank/DDBJ whole genome shotgun (WGS) entry which is preliminary data.</text>
</comment>
<feature type="domain" description="BTB" evidence="2">
    <location>
        <begin position="28"/>
        <end position="101"/>
    </location>
</feature>
<evidence type="ECO:0000259" key="2">
    <source>
        <dbReference type="PROSITE" id="PS50097"/>
    </source>
</evidence>
<dbReference type="InterPro" id="IPR000210">
    <property type="entry name" value="BTB/POZ_dom"/>
</dbReference>
<dbReference type="Pfam" id="PF00651">
    <property type="entry name" value="BTB"/>
    <property type="match status" value="1"/>
</dbReference>
<proteinExistence type="predicted"/>
<evidence type="ECO:0000313" key="4">
    <source>
        <dbReference type="Proteomes" id="UP001345013"/>
    </source>
</evidence>
<reference evidence="3 4" key="1">
    <citation type="submission" date="2023-08" db="EMBL/GenBank/DDBJ databases">
        <title>Black Yeasts Isolated from many extreme environments.</title>
        <authorList>
            <person name="Coleine C."/>
            <person name="Stajich J.E."/>
            <person name="Selbmann L."/>
        </authorList>
    </citation>
    <scope>NUCLEOTIDE SEQUENCE [LARGE SCALE GENOMIC DNA]</scope>
    <source>
        <strain evidence="3 4">CCFEE 5885</strain>
    </source>
</reference>
<feature type="compositionally biased region" description="Polar residues" evidence="1">
    <location>
        <begin position="241"/>
        <end position="252"/>
    </location>
</feature>
<feature type="compositionally biased region" description="Polar residues" evidence="1">
    <location>
        <begin position="283"/>
        <end position="302"/>
    </location>
</feature>
<feature type="compositionally biased region" description="Basic and acidic residues" evidence="1">
    <location>
        <begin position="226"/>
        <end position="240"/>
    </location>
</feature>
<keyword evidence="4" id="KW-1185">Reference proteome</keyword>
<feature type="region of interest" description="Disordered" evidence="1">
    <location>
        <begin position="211"/>
        <end position="331"/>
    </location>
</feature>
<dbReference type="PANTHER" id="PTHR47843:SF2">
    <property type="entry name" value="BTB DOMAIN-CONTAINING PROTEIN"/>
    <property type="match status" value="1"/>
</dbReference>
<dbReference type="PANTHER" id="PTHR47843">
    <property type="entry name" value="BTB DOMAIN-CONTAINING PROTEIN-RELATED"/>
    <property type="match status" value="1"/>
</dbReference>
<sequence length="485" mass="54971">MGMDNETSAQQKERDGKPLNELLTHSMVDIYVGPDNTHWYIHERLLTYYSPFFSEIFYADDKSEEKRKAQQNKAYGLPDEDDLAFEMLVGWLYSRDIKVPREEKDLGPLLDLYLLADKLRMERLGHELVEAISHYYFQSQSYPTLRRVQYVYSNTDDDNEMREMMVGAVAKQLTTSDKIPAHWASALQRNGELAVDIIRSIQQWKLEEKSIPDARDRSQSRGRHFSAVEREGTDSMETEKTGANSNMGVESLNSDHDQDHDQSMQDSQQKSEDSEATSPAPPTYSSANTPDPTSSQFTTPNLESHALNGESDNESDKTMKPLDTANNSALRSNMGKRRLSVSFAEKVSYSTYTFFPSPSFNPRSTTDMVKAIGTEGLALQPLPSAYQYTGRDNEKLTEGQVFDSSTSEHAESDTDTPIEGQIVKDLPLRLQRTRSDEEVLRFVRQLSTSPARPRTLSRRTSAPEAAMLGFLWMLYLGWLARAGLC</sequence>
<dbReference type="EMBL" id="JAVRRG010000020">
    <property type="protein sequence ID" value="KAK5096955.1"/>
    <property type="molecule type" value="Genomic_DNA"/>
</dbReference>
<dbReference type="SUPFAM" id="SSF54695">
    <property type="entry name" value="POZ domain"/>
    <property type="match status" value="1"/>
</dbReference>
<protein>
    <recommendedName>
        <fullName evidence="2">BTB domain-containing protein</fullName>
    </recommendedName>
</protein>
<evidence type="ECO:0000256" key="1">
    <source>
        <dbReference type="SAM" id="MobiDB-lite"/>
    </source>
</evidence>
<dbReference type="InterPro" id="IPR011333">
    <property type="entry name" value="SKP1/BTB/POZ_sf"/>
</dbReference>
<organism evidence="3 4">
    <name type="scientific">Lithohypha guttulata</name>
    <dbReference type="NCBI Taxonomy" id="1690604"/>
    <lineage>
        <taxon>Eukaryota</taxon>
        <taxon>Fungi</taxon>
        <taxon>Dikarya</taxon>
        <taxon>Ascomycota</taxon>
        <taxon>Pezizomycotina</taxon>
        <taxon>Eurotiomycetes</taxon>
        <taxon>Chaetothyriomycetidae</taxon>
        <taxon>Chaetothyriales</taxon>
        <taxon>Trichomeriaceae</taxon>
        <taxon>Lithohypha</taxon>
    </lineage>
</organism>
<feature type="compositionally biased region" description="Basic and acidic residues" evidence="1">
    <location>
        <begin position="253"/>
        <end position="273"/>
    </location>
</feature>
<name>A0ABR0KHU4_9EURO</name>
<evidence type="ECO:0000313" key="3">
    <source>
        <dbReference type="EMBL" id="KAK5096955.1"/>
    </source>
</evidence>
<dbReference type="Gene3D" id="3.30.710.10">
    <property type="entry name" value="Potassium Channel Kv1.1, Chain A"/>
    <property type="match status" value="1"/>
</dbReference>